<keyword evidence="1" id="KW-0472">Membrane</keyword>
<feature type="transmembrane region" description="Helical" evidence="1">
    <location>
        <begin position="52"/>
        <end position="69"/>
    </location>
</feature>
<dbReference type="EMBL" id="AP018712">
    <property type="protein sequence ID" value="BBE30544.1"/>
    <property type="molecule type" value="Genomic_DNA"/>
</dbReference>
<keyword evidence="1" id="KW-1133">Transmembrane helix</keyword>
<proteinExistence type="predicted"/>
<dbReference type="Proteomes" id="UP000516361">
    <property type="component" value="Chromosome"/>
</dbReference>
<gene>
    <name evidence="2" type="ORF">OSSY52_06850</name>
</gene>
<evidence type="ECO:0000313" key="2">
    <source>
        <dbReference type="EMBL" id="BBE30544.1"/>
    </source>
</evidence>
<feature type="transmembrane region" description="Helical" evidence="1">
    <location>
        <begin position="22"/>
        <end position="46"/>
    </location>
</feature>
<name>A0A7G1G623_9BACT</name>
<sequence>MNENEFFSTEYPKILEKINKNIYIYLFTKNTILISYFLFLSFIFLFLYLKTYVISFIFVSLSMPLFFLVKKISLNLDYKLNKLNLSLQKFIDLKMMYGKKVGRYLNENSFEKFFSDIKNELNKSNLKF</sequence>
<protein>
    <submittedName>
        <fullName evidence="2">Uncharacterized protein</fullName>
    </submittedName>
</protein>
<evidence type="ECO:0000256" key="1">
    <source>
        <dbReference type="SAM" id="Phobius"/>
    </source>
</evidence>
<organism evidence="2 3">
    <name type="scientific">Tepiditoga spiralis</name>
    <dbReference type="NCBI Taxonomy" id="2108365"/>
    <lineage>
        <taxon>Bacteria</taxon>
        <taxon>Thermotogati</taxon>
        <taxon>Thermotogota</taxon>
        <taxon>Thermotogae</taxon>
        <taxon>Petrotogales</taxon>
        <taxon>Petrotogaceae</taxon>
        <taxon>Tepiditoga</taxon>
    </lineage>
</organism>
<dbReference type="RefSeq" id="WP_190615627.1">
    <property type="nucleotide sequence ID" value="NZ_AP018712.1"/>
</dbReference>
<evidence type="ECO:0000313" key="3">
    <source>
        <dbReference type="Proteomes" id="UP000516361"/>
    </source>
</evidence>
<dbReference type="InParanoid" id="A0A7G1G623"/>
<dbReference type="KEGG" id="ocy:OSSY52_06850"/>
<accession>A0A7G1G623</accession>
<keyword evidence="3" id="KW-1185">Reference proteome</keyword>
<dbReference type="AlphaFoldDB" id="A0A7G1G623"/>
<keyword evidence="1" id="KW-0812">Transmembrane</keyword>
<reference evidence="2 3" key="1">
    <citation type="submission" date="2018-06" db="EMBL/GenBank/DDBJ databases">
        <title>Genome sequencing of Oceanotoga sp. sy52.</title>
        <authorList>
            <person name="Mori K."/>
        </authorList>
    </citation>
    <scope>NUCLEOTIDE SEQUENCE [LARGE SCALE GENOMIC DNA]</scope>
    <source>
        <strain evidence="3">sy52</strain>
    </source>
</reference>